<evidence type="ECO:0000259" key="8">
    <source>
        <dbReference type="PROSITE" id="PS50850"/>
    </source>
</evidence>
<dbReference type="InterPro" id="IPR036259">
    <property type="entry name" value="MFS_trans_sf"/>
</dbReference>
<evidence type="ECO:0000256" key="2">
    <source>
        <dbReference type="ARBA" id="ARBA00008335"/>
    </source>
</evidence>
<dbReference type="GO" id="GO:0005886">
    <property type="term" value="C:plasma membrane"/>
    <property type="evidence" value="ECO:0007669"/>
    <property type="project" value="UniProtKB-SubCell"/>
</dbReference>
<evidence type="ECO:0000256" key="5">
    <source>
        <dbReference type="ARBA" id="ARBA00022989"/>
    </source>
</evidence>
<feature type="transmembrane region" description="Helical" evidence="7">
    <location>
        <begin position="159"/>
        <end position="180"/>
    </location>
</feature>
<evidence type="ECO:0000256" key="1">
    <source>
        <dbReference type="ARBA" id="ARBA00004651"/>
    </source>
</evidence>
<sequence>MKKLMEKVSILSLSLILTTAFSISSAQSAMFAFYKGIPESWVELLVSLPSAGIMLMLLFNRIIEKYLTERQMIVSGLLIFSLCGLLPLLNQSYWLMFASRLVFGMGIGLLNAKAISIVSERYQGQERVRLLGLRGSAEVVGTALLTFGVSRLLPLGWQAAFLVYTFGLVVLALYLLFVPYDKVSEKQHEQSELAPKLSSHDWQLSLAFAFVAGVIVLTYIAINVRVPGIVEKSGMGTAQTAGVILSLMQLIGIAAGISFASLTHLFRDKLLMLSGLVFGMTQIIIGFSPNLLSLSMATISAGFVYSVGLTTIFYTLSERISAHLLNQATSIVILGCSIGATATTFVLSFIGRFSNAPAFIFSVLGLAMILTSLFVLRFSKEKSGLAPKS</sequence>
<dbReference type="Gene3D" id="1.20.1250.20">
    <property type="entry name" value="MFS general substrate transporter like domains"/>
    <property type="match status" value="2"/>
</dbReference>
<keyword evidence="3" id="KW-0813">Transport</keyword>
<dbReference type="EMBL" id="CDMW01000001">
    <property type="protein sequence ID" value="CEL91174.1"/>
    <property type="molecule type" value="Genomic_DNA"/>
</dbReference>
<dbReference type="AlphaFoldDB" id="A0A0B7GT72"/>
<keyword evidence="4 7" id="KW-0812">Transmembrane</keyword>
<feature type="transmembrane region" description="Helical" evidence="7">
    <location>
        <begin position="44"/>
        <end position="60"/>
    </location>
</feature>
<dbReference type="PANTHER" id="PTHR23514">
    <property type="entry name" value="BYPASS OF STOP CODON PROTEIN 6"/>
    <property type="match status" value="1"/>
</dbReference>
<dbReference type="Pfam" id="PF07690">
    <property type="entry name" value="MFS_1"/>
    <property type="match status" value="1"/>
</dbReference>
<dbReference type="PROSITE" id="PS50850">
    <property type="entry name" value="MFS"/>
    <property type="match status" value="1"/>
</dbReference>
<feature type="transmembrane region" description="Helical" evidence="7">
    <location>
        <begin position="72"/>
        <end position="89"/>
    </location>
</feature>
<dbReference type="SUPFAM" id="SSF103473">
    <property type="entry name" value="MFS general substrate transporter"/>
    <property type="match status" value="1"/>
</dbReference>
<organism evidence="9 10">
    <name type="scientific">Streptococcus sanguinis</name>
    <dbReference type="NCBI Taxonomy" id="1305"/>
    <lineage>
        <taxon>Bacteria</taxon>
        <taxon>Bacillati</taxon>
        <taxon>Bacillota</taxon>
        <taxon>Bacilli</taxon>
        <taxon>Lactobacillales</taxon>
        <taxon>Streptococcaceae</taxon>
        <taxon>Streptococcus</taxon>
    </lineage>
</organism>
<comment type="subcellular location">
    <subcellularLocation>
        <location evidence="1">Cell membrane</location>
        <topology evidence="1">Multi-pass membrane protein</topology>
    </subcellularLocation>
</comment>
<dbReference type="InterPro" id="IPR011701">
    <property type="entry name" value="MFS"/>
</dbReference>
<accession>A0A0B7GT72</accession>
<gene>
    <name evidence="9" type="ORF">SSV_1898</name>
</gene>
<evidence type="ECO:0000256" key="6">
    <source>
        <dbReference type="ARBA" id="ARBA00023136"/>
    </source>
</evidence>
<evidence type="ECO:0000313" key="10">
    <source>
        <dbReference type="Proteomes" id="UP000183504"/>
    </source>
</evidence>
<comment type="similarity">
    <text evidence="2">Belongs to the major facilitator superfamily.</text>
</comment>
<feature type="transmembrane region" description="Helical" evidence="7">
    <location>
        <begin position="242"/>
        <end position="263"/>
    </location>
</feature>
<evidence type="ECO:0000313" key="9">
    <source>
        <dbReference type="EMBL" id="CEL91174.1"/>
    </source>
</evidence>
<feature type="domain" description="Major facilitator superfamily (MFS) profile" evidence="8">
    <location>
        <begin position="1"/>
        <end position="383"/>
    </location>
</feature>
<keyword evidence="6 7" id="KW-0472">Membrane</keyword>
<proteinExistence type="inferred from homology"/>
<dbReference type="InterPro" id="IPR051788">
    <property type="entry name" value="MFS_Transporter"/>
</dbReference>
<dbReference type="InterPro" id="IPR005829">
    <property type="entry name" value="Sugar_transporter_CS"/>
</dbReference>
<dbReference type="RefSeq" id="WP_072074616.1">
    <property type="nucleotide sequence ID" value="NZ_CDMW01000001.1"/>
</dbReference>
<dbReference type="GO" id="GO:0022857">
    <property type="term" value="F:transmembrane transporter activity"/>
    <property type="evidence" value="ECO:0007669"/>
    <property type="project" value="InterPro"/>
</dbReference>
<reference evidence="9 10" key="1">
    <citation type="submission" date="2015-01" db="EMBL/GenBank/DDBJ databases">
        <authorList>
            <person name="Pelicic Vladimir"/>
        </authorList>
    </citation>
    <scope>NUCLEOTIDE SEQUENCE [LARGE SCALE GENOMIC DNA]</scope>
    <source>
        <strain evidence="9 10">2908</strain>
    </source>
</reference>
<dbReference type="Proteomes" id="UP000183504">
    <property type="component" value="Unassembled WGS sequence"/>
</dbReference>
<evidence type="ECO:0000256" key="4">
    <source>
        <dbReference type="ARBA" id="ARBA00022692"/>
    </source>
</evidence>
<evidence type="ECO:0000256" key="3">
    <source>
        <dbReference type="ARBA" id="ARBA00022448"/>
    </source>
</evidence>
<feature type="transmembrane region" description="Helical" evidence="7">
    <location>
        <begin position="356"/>
        <end position="376"/>
    </location>
</feature>
<feature type="transmembrane region" description="Helical" evidence="7">
    <location>
        <begin position="294"/>
        <end position="316"/>
    </location>
</feature>
<name>A0A0B7GT72_STRSA</name>
<feature type="transmembrane region" description="Helical" evidence="7">
    <location>
        <begin position="270"/>
        <end position="288"/>
    </location>
</feature>
<feature type="transmembrane region" description="Helical" evidence="7">
    <location>
        <begin position="328"/>
        <end position="350"/>
    </location>
</feature>
<keyword evidence="5 7" id="KW-1133">Transmembrane helix</keyword>
<dbReference type="PANTHER" id="PTHR23514:SF3">
    <property type="entry name" value="BYPASS OF STOP CODON PROTEIN 6"/>
    <property type="match status" value="1"/>
</dbReference>
<protein>
    <submittedName>
        <fullName evidence="9">Putative MFS permease</fullName>
    </submittedName>
</protein>
<evidence type="ECO:0000256" key="7">
    <source>
        <dbReference type="SAM" id="Phobius"/>
    </source>
</evidence>
<dbReference type="InterPro" id="IPR020846">
    <property type="entry name" value="MFS_dom"/>
</dbReference>
<feature type="transmembrane region" description="Helical" evidence="7">
    <location>
        <begin position="201"/>
        <end position="222"/>
    </location>
</feature>
<dbReference type="PROSITE" id="PS00217">
    <property type="entry name" value="SUGAR_TRANSPORT_2"/>
    <property type="match status" value="1"/>
</dbReference>